<dbReference type="AlphaFoldDB" id="A0A382ID18"/>
<dbReference type="Gene3D" id="3.40.50.12500">
    <property type="match status" value="1"/>
</dbReference>
<protein>
    <recommendedName>
        <fullName evidence="2">Maleate isomerase</fullName>
    </recommendedName>
</protein>
<dbReference type="PANTHER" id="PTHR40267">
    <property type="entry name" value="BLR3294 PROTEIN"/>
    <property type="match status" value="1"/>
</dbReference>
<sequence>MTALDPADIRPRYRGYAGFITTPKYFDDSPQQFLAVAPDGVGVIQRVLHVPDYAFELEDRTRNFGLLEEAAECLADSHCQVLGQVGSNWVHCTGTTPDEIARFCDDLGERVGARFLMAGHCIVEALRSLGAKRIAVSNAYYRDDWRDGINRYLEQAGFEILSSGHMRDQGLYASLEEQLEVEDLSVWDHPDRDVVESIRLAHEAASDADAVVQTGAGFRTTPHVPYLESLFDKPVVASDNALYWAMLRELDLGVPVEGSGILLGTA</sequence>
<dbReference type="Pfam" id="PF17645">
    <property type="entry name" value="Amdase"/>
    <property type="match status" value="1"/>
</dbReference>
<dbReference type="InterPro" id="IPR026286">
    <property type="entry name" value="MaiA/AMDase"/>
</dbReference>
<name>A0A382ID18_9ZZZZ</name>
<reference evidence="1" key="1">
    <citation type="submission" date="2018-05" db="EMBL/GenBank/DDBJ databases">
        <authorList>
            <person name="Lanie J.A."/>
            <person name="Ng W.-L."/>
            <person name="Kazmierczak K.M."/>
            <person name="Andrzejewski T.M."/>
            <person name="Davidsen T.M."/>
            <person name="Wayne K.J."/>
            <person name="Tettelin H."/>
            <person name="Glass J.I."/>
            <person name="Rusch D."/>
            <person name="Podicherti R."/>
            <person name="Tsui H.-C.T."/>
            <person name="Winkler M.E."/>
        </authorList>
    </citation>
    <scope>NUCLEOTIDE SEQUENCE</scope>
</reference>
<evidence type="ECO:0008006" key="2">
    <source>
        <dbReference type="Google" id="ProtNLM"/>
    </source>
</evidence>
<gene>
    <name evidence="1" type="ORF">METZ01_LOCUS250350</name>
</gene>
<dbReference type="InterPro" id="IPR053714">
    <property type="entry name" value="Iso_Racemase_Enz_sf"/>
</dbReference>
<accession>A0A382ID18</accession>
<dbReference type="EMBL" id="UINC01066610">
    <property type="protein sequence ID" value="SVB97496.1"/>
    <property type="molecule type" value="Genomic_DNA"/>
</dbReference>
<organism evidence="1">
    <name type="scientific">marine metagenome</name>
    <dbReference type="NCBI Taxonomy" id="408172"/>
    <lineage>
        <taxon>unclassified sequences</taxon>
        <taxon>metagenomes</taxon>
        <taxon>ecological metagenomes</taxon>
    </lineage>
</organism>
<proteinExistence type="predicted"/>
<dbReference type="PANTHER" id="PTHR40267:SF1">
    <property type="entry name" value="BLR3294 PROTEIN"/>
    <property type="match status" value="1"/>
</dbReference>
<evidence type="ECO:0000313" key="1">
    <source>
        <dbReference type="EMBL" id="SVB97496.1"/>
    </source>
</evidence>